<accession>A0A1G9BS87</accession>
<proteinExistence type="predicted"/>
<reference evidence="1 2" key="1">
    <citation type="submission" date="2016-10" db="EMBL/GenBank/DDBJ databases">
        <authorList>
            <person name="de Groot N.N."/>
        </authorList>
    </citation>
    <scope>NUCLEOTIDE SEQUENCE [LARGE SCALE GENOMIC DNA]</scope>
    <source>
        <strain evidence="1 2">CGMCC 1.10076</strain>
    </source>
</reference>
<protein>
    <recommendedName>
        <fullName evidence="3">AAA+ ATPase domain-containing protein</fullName>
    </recommendedName>
</protein>
<dbReference type="SUPFAM" id="SSF52540">
    <property type="entry name" value="P-loop containing nucleoside triphosphate hydrolases"/>
    <property type="match status" value="1"/>
</dbReference>
<dbReference type="Proteomes" id="UP000199580">
    <property type="component" value="Unassembled WGS sequence"/>
</dbReference>
<dbReference type="AlphaFoldDB" id="A0A1G9BS87"/>
<dbReference type="Gene3D" id="3.40.50.300">
    <property type="entry name" value="P-loop containing nucleotide triphosphate hydrolases"/>
    <property type="match status" value="1"/>
</dbReference>
<dbReference type="RefSeq" id="WP_091398069.1">
    <property type="nucleotide sequence ID" value="NZ_BKAI01000012.1"/>
</dbReference>
<sequence length="207" mass="23825">MANNRAVTVDEIENKKYKDLVLEGDWLKLLGEPESSGSWIVWGQSGSGKSRFTMMLAKCLAGHGKVLWNDLEEGVRKSMQKTIRECKMIDVKQNFLLLNKEPIEDLKVRLRKRKSAKFIFINSVQHSKLTKVQFIDLINEFPNKLFIFISHAEGKEPKGTVADFVRYDSDIKIRVEGYKAFPISRLGGGEPYVIWPEEAAKYWLDLE</sequence>
<dbReference type="EMBL" id="FNEZ01000006">
    <property type="protein sequence ID" value="SDK42170.1"/>
    <property type="molecule type" value="Genomic_DNA"/>
</dbReference>
<dbReference type="OrthoDB" id="796468at2"/>
<evidence type="ECO:0000313" key="2">
    <source>
        <dbReference type="Proteomes" id="UP000199580"/>
    </source>
</evidence>
<dbReference type="STRING" id="1128970.SAMN04487935_3329"/>
<gene>
    <name evidence="1" type="ORF">SAMN04487935_3329</name>
</gene>
<organism evidence="1 2">
    <name type="scientific">Flavobacterium noncentrifugens</name>
    <dbReference type="NCBI Taxonomy" id="1128970"/>
    <lineage>
        <taxon>Bacteria</taxon>
        <taxon>Pseudomonadati</taxon>
        <taxon>Bacteroidota</taxon>
        <taxon>Flavobacteriia</taxon>
        <taxon>Flavobacteriales</taxon>
        <taxon>Flavobacteriaceae</taxon>
        <taxon>Flavobacterium</taxon>
    </lineage>
</organism>
<keyword evidence="2" id="KW-1185">Reference proteome</keyword>
<evidence type="ECO:0000313" key="1">
    <source>
        <dbReference type="EMBL" id="SDK42170.1"/>
    </source>
</evidence>
<dbReference type="InterPro" id="IPR027417">
    <property type="entry name" value="P-loop_NTPase"/>
</dbReference>
<evidence type="ECO:0008006" key="3">
    <source>
        <dbReference type="Google" id="ProtNLM"/>
    </source>
</evidence>
<name>A0A1G9BS87_9FLAO</name>